<dbReference type="EMBL" id="JAGKHQ010000006">
    <property type="protein sequence ID" value="KAG7514461.1"/>
    <property type="molecule type" value="Genomic_DNA"/>
</dbReference>
<dbReference type="FunFam" id="3.90.215.10:FF:000001">
    <property type="entry name" value="Tenascin isoform 1"/>
    <property type="match status" value="1"/>
</dbReference>
<keyword evidence="5" id="KW-1185">Reference proteome</keyword>
<dbReference type="InterPro" id="IPR050373">
    <property type="entry name" value="Fibrinogen_C-term_domain"/>
</dbReference>
<dbReference type="InterPro" id="IPR020837">
    <property type="entry name" value="Fibrinogen_CS"/>
</dbReference>
<dbReference type="PROSITE" id="PS00514">
    <property type="entry name" value="FIBRINOGEN_C_1"/>
    <property type="match status" value="1"/>
</dbReference>
<evidence type="ECO:0000256" key="2">
    <source>
        <dbReference type="SAM" id="SignalP"/>
    </source>
</evidence>
<name>A0AAV6SAM8_SOLSE</name>
<dbReference type="GO" id="GO:0005615">
    <property type="term" value="C:extracellular space"/>
    <property type="evidence" value="ECO:0007669"/>
    <property type="project" value="TreeGrafter"/>
</dbReference>
<reference evidence="4 5" key="1">
    <citation type="journal article" date="2021" name="Sci. Rep.">
        <title>Chromosome anchoring in Senegalese sole (Solea senegalensis) reveals sex-associated markers and genome rearrangements in flatfish.</title>
        <authorList>
            <person name="Guerrero-Cozar I."/>
            <person name="Gomez-Garrido J."/>
            <person name="Berbel C."/>
            <person name="Martinez-Blanch J.F."/>
            <person name="Alioto T."/>
            <person name="Claros M.G."/>
            <person name="Gagnaire P.A."/>
            <person name="Manchado M."/>
        </authorList>
    </citation>
    <scope>NUCLEOTIDE SEQUENCE [LARGE SCALE GENOMIC DNA]</scope>
    <source>
        <strain evidence="4">Sse05_10M</strain>
    </source>
</reference>
<dbReference type="PANTHER" id="PTHR19143">
    <property type="entry name" value="FIBRINOGEN/TENASCIN/ANGIOPOEITIN"/>
    <property type="match status" value="1"/>
</dbReference>
<dbReference type="AlphaFoldDB" id="A0AAV6SAM8"/>
<dbReference type="CDD" id="cd00087">
    <property type="entry name" value="FReD"/>
    <property type="match status" value="1"/>
</dbReference>
<protein>
    <recommendedName>
        <fullName evidence="3">Fibrinogen C-terminal domain-containing protein</fullName>
    </recommendedName>
</protein>
<evidence type="ECO:0000313" key="5">
    <source>
        <dbReference type="Proteomes" id="UP000693946"/>
    </source>
</evidence>
<dbReference type="SMART" id="SM00186">
    <property type="entry name" value="FBG"/>
    <property type="match status" value="1"/>
</dbReference>
<keyword evidence="1" id="KW-1015">Disulfide bond</keyword>
<dbReference type="InterPro" id="IPR002181">
    <property type="entry name" value="Fibrinogen_a/b/g_C_dom"/>
</dbReference>
<feature type="domain" description="Fibrinogen C-terminal" evidence="3">
    <location>
        <begin position="16"/>
        <end position="239"/>
    </location>
</feature>
<feature type="chain" id="PRO_5043529378" description="Fibrinogen C-terminal domain-containing protein" evidence="2">
    <location>
        <begin position="17"/>
        <end position="239"/>
    </location>
</feature>
<evidence type="ECO:0000313" key="4">
    <source>
        <dbReference type="EMBL" id="KAG7514461.1"/>
    </source>
</evidence>
<evidence type="ECO:0000259" key="3">
    <source>
        <dbReference type="PROSITE" id="PS51406"/>
    </source>
</evidence>
<proteinExistence type="predicted"/>
<dbReference type="Pfam" id="PF00147">
    <property type="entry name" value="Fibrinogen_C"/>
    <property type="match status" value="1"/>
</dbReference>
<feature type="signal peptide" evidence="2">
    <location>
        <begin position="1"/>
        <end position="16"/>
    </location>
</feature>
<evidence type="ECO:0000256" key="1">
    <source>
        <dbReference type="ARBA" id="ARBA00023157"/>
    </source>
</evidence>
<keyword evidence="2" id="KW-0732">Signal</keyword>
<accession>A0AAV6SAM8</accession>
<dbReference type="PROSITE" id="PS51406">
    <property type="entry name" value="FIBRINOGEN_C_2"/>
    <property type="match status" value="1"/>
</dbReference>
<gene>
    <name evidence="4" type="ORF">JOB18_034240</name>
</gene>
<dbReference type="Proteomes" id="UP000693946">
    <property type="component" value="Linkage Group LG14"/>
</dbReference>
<sequence length="239" mass="26659">MMGFILLLALIPAAICAPVSSPGDCTDVYNVDPVHSGVYSIHTAGRVQVYCDMGSEEQSVRWTVIQRRIIGTVDFYRGWDQYRAGFGKPSGGFWLGLENIHVLTQRKSYELKVVMEDFEGNKTHVYYSTFSVGPEEDGYKLQVGGFRSGTRGPAAGDSFADHDGMKFSTFDKDQDRDVGLNCAEVYHGGWWYNGCHAANPNGGYYPGGTSPYGIGINWKTWRGFQYSLKSIEMKIRPKE</sequence>
<dbReference type="GO" id="GO:0048251">
    <property type="term" value="P:elastic fiber assembly"/>
    <property type="evidence" value="ECO:0007669"/>
    <property type="project" value="TreeGrafter"/>
</dbReference>
<organism evidence="4 5">
    <name type="scientific">Solea senegalensis</name>
    <name type="common">Senegalese sole</name>
    <dbReference type="NCBI Taxonomy" id="28829"/>
    <lineage>
        <taxon>Eukaryota</taxon>
        <taxon>Metazoa</taxon>
        <taxon>Chordata</taxon>
        <taxon>Craniata</taxon>
        <taxon>Vertebrata</taxon>
        <taxon>Euteleostomi</taxon>
        <taxon>Actinopterygii</taxon>
        <taxon>Neopterygii</taxon>
        <taxon>Teleostei</taxon>
        <taxon>Neoteleostei</taxon>
        <taxon>Acanthomorphata</taxon>
        <taxon>Carangaria</taxon>
        <taxon>Pleuronectiformes</taxon>
        <taxon>Pleuronectoidei</taxon>
        <taxon>Soleidae</taxon>
        <taxon>Solea</taxon>
    </lineage>
</organism>
<comment type="caution">
    <text evidence="4">The sequence shown here is derived from an EMBL/GenBank/DDBJ whole genome shotgun (WGS) entry which is preliminary data.</text>
</comment>
<dbReference type="PANTHER" id="PTHR19143:SF225">
    <property type="entry name" value="MICROFIBRIL-ASSOCIATED GLYCOPROTEIN 4"/>
    <property type="match status" value="1"/>
</dbReference>